<feature type="region of interest" description="Disordered" evidence="1">
    <location>
        <begin position="70"/>
        <end position="140"/>
    </location>
</feature>
<dbReference type="EMBL" id="CAJNNW010031937">
    <property type="protein sequence ID" value="CAE8710050.1"/>
    <property type="molecule type" value="Genomic_DNA"/>
</dbReference>
<comment type="caution">
    <text evidence="2">The sequence shown here is derived from an EMBL/GenBank/DDBJ whole genome shotgun (WGS) entry which is preliminary data.</text>
</comment>
<protein>
    <submittedName>
        <fullName evidence="2">Uncharacterized protein</fullName>
    </submittedName>
</protein>
<reference evidence="2" key="1">
    <citation type="submission" date="2021-02" db="EMBL/GenBank/DDBJ databases">
        <authorList>
            <person name="Dougan E. K."/>
            <person name="Rhodes N."/>
            <person name="Thang M."/>
            <person name="Chan C."/>
        </authorList>
    </citation>
    <scope>NUCLEOTIDE SEQUENCE</scope>
</reference>
<organism evidence="2 3">
    <name type="scientific">Polarella glacialis</name>
    <name type="common">Dinoflagellate</name>
    <dbReference type="NCBI Taxonomy" id="89957"/>
    <lineage>
        <taxon>Eukaryota</taxon>
        <taxon>Sar</taxon>
        <taxon>Alveolata</taxon>
        <taxon>Dinophyceae</taxon>
        <taxon>Suessiales</taxon>
        <taxon>Suessiaceae</taxon>
        <taxon>Polarella</taxon>
    </lineage>
</organism>
<evidence type="ECO:0000313" key="2">
    <source>
        <dbReference type="EMBL" id="CAE8710050.1"/>
    </source>
</evidence>
<feature type="compositionally biased region" description="Acidic residues" evidence="1">
    <location>
        <begin position="104"/>
        <end position="115"/>
    </location>
</feature>
<sequence length="207" mass="21021">TSKLTAKIGELPSQFDELVGADVRDACAAAARAVEKLPVPKARGDAPLETWVTGDETWGSGETDAAAALAAVDLQSTDEEEEPATGPEGKKASATKVEPKVEVEGGEDEDEEEDVDAGKGRGGGGKGQQGGRGGKAAGEEADTTVLATLEAEEGAPVIETASLPARLDASDAKEEVGKVLSIVDGLVVVQGGIDNKALDLQSVICLE</sequence>
<gene>
    <name evidence="2" type="ORF">PGLA2088_LOCUS35759</name>
</gene>
<feature type="non-terminal residue" evidence="2">
    <location>
        <position position="1"/>
    </location>
</feature>
<dbReference type="Gene3D" id="2.40.10.230">
    <property type="entry name" value="Probable tRNA pseudouridine synthase domain"/>
    <property type="match status" value="1"/>
</dbReference>
<dbReference type="InterPro" id="IPR038664">
    <property type="entry name" value="Gar1/Naf1_Cbf5-bd_sf"/>
</dbReference>
<dbReference type="AlphaFoldDB" id="A0A813KV02"/>
<proteinExistence type="predicted"/>
<accession>A0A813KV02</accession>
<feature type="compositionally biased region" description="Gly residues" evidence="1">
    <location>
        <begin position="120"/>
        <end position="136"/>
    </location>
</feature>
<evidence type="ECO:0000256" key="1">
    <source>
        <dbReference type="SAM" id="MobiDB-lite"/>
    </source>
</evidence>
<name>A0A813KV02_POLGL</name>
<dbReference type="Proteomes" id="UP000626109">
    <property type="component" value="Unassembled WGS sequence"/>
</dbReference>
<feature type="non-terminal residue" evidence="2">
    <location>
        <position position="207"/>
    </location>
</feature>
<evidence type="ECO:0000313" key="3">
    <source>
        <dbReference type="Proteomes" id="UP000626109"/>
    </source>
</evidence>